<feature type="domain" description="Transglutaminase-like" evidence="1">
    <location>
        <begin position="161"/>
        <end position="227"/>
    </location>
</feature>
<evidence type="ECO:0000313" key="3">
    <source>
        <dbReference type="Proteomes" id="UP000595197"/>
    </source>
</evidence>
<proteinExistence type="predicted"/>
<dbReference type="Gene3D" id="2.60.40.2250">
    <property type="match status" value="1"/>
</dbReference>
<reference evidence="2" key="1">
    <citation type="submission" date="2021-02" db="EMBL/GenBank/DDBJ databases">
        <title>Skermanella TT6 skin isolate.</title>
        <authorList>
            <person name="Lee K."/>
            <person name="Ganzorig M."/>
        </authorList>
    </citation>
    <scope>NUCLEOTIDE SEQUENCE</scope>
    <source>
        <strain evidence="2">TT6</strain>
    </source>
</reference>
<sequence length="268" mass="30139">MVIKVGYEFSIEVARPTTVLLLLSVHPSRERSLLKRDVAETFPAVPVEQFLDVYGNRCSRAVVGPGVTTFRSIGLVRDSGVPDLRNAGARRHRVDRLPPEVLPFLFGSRYCETDLLSEAAWDLFGSVPEGWDRVQAVCDWVNGAVEFGYRHARNTRTALETFDERRGVCRDYAHLSIALCRALNIPARFVNGYLGDIGIEALPFPMDFNAWFEVYLDGSWHMFDARHNQPRIGRIPIAKGRDAADVAMITTFGAHTLKSFLVWTEQVA</sequence>
<gene>
    <name evidence="2" type="ORF">IGS68_07760</name>
</gene>
<dbReference type="PANTHER" id="PTHR33490:SF12">
    <property type="entry name" value="BLL5557 PROTEIN"/>
    <property type="match status" value="1"/>
</dbReference>
<accession>A0ABX7BD71</accession>
<dbReference type="InterPro" id="IPR038765">
    <property type="entry name" value="Papain-like_cys_pep_sf"/>
</dbReference>
<dbReference type="Proteomes" id="UP000595197">
    <property type="component" value="Chromosome"/>
</dbReference>
<dbReference type="InterPro" id="IPR002931">
    <property type="entry name" value="Transglutaminase-like"/>
</dbReference>
<dbReference type="SMART" id="SM00460">
    <property type="entry name" value="TGc"/>
    <property type="match status" value="1"/>
</dbReference>
<protein>
    <submittedName>
        <fullName evidence="2">Transglutaminase family protein</fullName>
    </submittedName>
</protein>
<dbReference type="PANTHER" id="PTHR33490">
    <property type="entry name" value="BLR5614 PROTEIN-RELATED"/>
    <property type="match status" value="1"/>
</dbReference>
<dbReference type="SUPFAM" id="SSF54001">
    <property type="entry name" value="Cysteine proteinases"/>
    <property type="match status" value="1"/>
</dbReference>
<evidence type="ECO:0000313" key="2">
    <source>
        <dbReference type="EMBL" id="QQP92354.1"/>
    </source>
</evidence>
<dbReference type="EMBL" id="CP067420">
    <property type="protein sequence ID" value="QQP92354.1"/>
    <property type="molecule type" value="Genomic_DNA"/>
</dbReference>
<dbReference type="Gene3D" id="3.10.620.30">
    <property type="match status" value="1"/>
</dbReference>
<keyword evidence="3" id="KW-1185">Reference proteome</keyword>
<evidence type="ECO:0000259" key="1">
    <source>
        <dbReference type="SMART" id="SM00460"/>
    </source>
</evidence>
<dbReference type="Pfam" id="PF01841">
    <property type="entry name" value="Transglut_core"/>
    <property type="match status" value="1"/>
</dbReference>
<organism evidence="2 3">
    <name type="scientific">Skermanella cutis</name>
    <dbReference type="NCBI Taxonomy" id="2775420"/>
    <lineage>
        <taxon>Bacteria</taxon>
        <taxon>Pseudomonadati</taxon>
        <taxon>Pseudomonadota</taxon>
        <taxon>Alphaproteobacteria</taxon>
        <taxon>Rhodospirillales</taxon>
        <taxon>Azospirillaceae</taxon>
        <taxon>Skermanella</taxon>
    </lineage>
</organism>
<name>A0ABX7BD71_9PROT</name>